<evidence type="ECO:0008006" key="6">
    <source>
        <dbReference type="Google" id="ProtNLM"/>
    </source>
</evidence>
<evidence type="ECO:0000256" key="1">
    <source>
        <dbReference type="SAM" id="MobiDB-lite"/>
    </source>
</evidence>
<organism evidence="4 5">
    <name type="scientific">Aspergillus cavernicola</name>
    <dbReference type="NCBI Taxonomy" id="176166"/>
    <lineage>
        <taxon>Eukaryota</taxon>
        <taxon>Fungi</taxon>
        <taxon>Dikarya</taxon>
        <taxon>Ascomycota</taxon>
        <taxon>Pezizomycotina</taxon>
        <taxon>Eurotiomycetes</taxon>
        <taxon>Eurotiomycetidae</taxon>
        <taxon>Eurotiales</taxon>
        <taxon>Aspergillaceae</taxon>
        <taxon>Aspergillus</taxon>
        <taxon>Aspergillus subgen. Nidulantes</taxon>
    </lineage>
</organism>
<keyword evidence="2" id="KW-0472">Membrane</keyword>
<accession>A0ABR4IG25</accession>
<reference evidence="4 5" key="1">
    <citation type="submission" date="2024-07" db="EMBL/GenBank/DDBJ databases">
        <title>Section-level genome sequencing and comparative genomics of Aspergillus sections Usti and Cavernicolus.</title>
        <authorList>
            <consortium name="Lawrence Berkeley National Laboratory"/>
            <person name="Nybo J.L."/>
            <person name="Vesth T.C."/>
            <person name="Theobald S."/>
            <person name="Frisvad J.C."/>
            <person name="Larsen T.O."/>
            <person name="Kjaerboelling I."/>
            <person name="Rothschild-Mancinelli K."/>
            <person name="Lyhne E.K."/>
            <person name="Kogle M.E."/>
            <person name="Barry K."/>
            <person name="Clum A."/>
            <person name="Na H."/>
            <person name="Ledsgaard L."/>
            <person name="Lin J."/>
            <person name="Lipzen A."/>
            <person name="Kuo A."/>
            <person name="Riley R."/>
            <person name="Mondo S."/>
            <person name="LaButti K."/>
            <person name="Haridas S."/>
            <person name="Pangalinan J."/>
            <person name="Salamov A.A."/>
            <person name="Simmons B.A."/>
            <person name="Magnuson J.K."/>
            <person name="Chen J."/>
            <person name="Drula E."/>
            <person name="Henrissat B."/>
            <person name="Wiebenga A."/>
            <person name="Lubbers R.J."/>
            <person name="Gomes A.C."/>
            <person name="Makela M.R."/>
            <person name="Stajich J."/>
            <person name="Grigoriev I.V."/>
            <person name="Mortensen U.H."/>
            <person name="De vries R.P."/>
            <person name="Baker S.E."/>
            <person name="Andersen M.R."/>
        </authorList>
    </citation>
    <scope>NUCLEOTIDE SEQUENCE [LARGE SCALE GENOMIC DNA]</scope>
    <source>
        <strain evidence="4 5">CBS 600.67</strain>
    </source>
</reference>
<dbReference type="Proteomes" id="UP001610335">
    <property type="component" value="Unassembled WGS sequence"/>
</dbReference>
<proteinExistence type="predicted"/>
<evidence type="ECO:0000256" key="2">
    <source>
        <dbReference type="SAM" id="Phobius"/>
    </source>
</evidence>
<evidence type="ECO:0000256" key="3">
    <source>
        <dbReference type="SAM" id="SignalP"/>
    </source>
</evidence>
<dbReference type="EMBL" id="JBFXLS010000029">
    <property type="protein sequence ID" value="KAL2826716.1"/>
    <property type="molecule type" value="Genomic_DNA"/>
</dbReference>
<comment type="caution">
    <text evidence="4">The sequence shown here is derived from an EMBL/GenBank/DDBJ whole genome shotgun (WGS) entry which is preliminary data.</text>
</comment>
<sequence>MARYCSLLALLPGLLGMVTALCYYPNGVSDSNPVYGGCVLIDGETSMCCALNRENPYGGLASNGNTADRCMINGLCKNVLTMVDDDDEQVSLTTYWRGMCTSSEWPEENCLDICSDGNLDGITPQITPCDGTDNSTEWCCGRNNTCCGTSSAITIAPVITILPPSSASATTSSLTTTSTASNTTDPTSDSQLPSSSSSLSTGAQAGIGVGAAVGVIAILGAFLLFWMSRRKRIPGVSEADKWDPYNKTPRHLTEVGSENIHELNERGGMRHELPAVGMPIYR</sequence>
<name>A0ABR4IG25_9EURO</name>
<keyword evidence="2" id="KW-0812">Transmembrane</keyword>
<protein>
    <recommendedName>
        <fullName evidence="6">Mid2 domain-containing protein</fullName>
    </recommendedName>
</protein>
<keyword evidence="5" id="KW-1185">Reference proteome</keyword>
<feature type="transmembrane region" description="Helical" evidence="2">
    <location>
        <begin position="205"/>
        <end position="226"/>
    </location>
</feature>
<feature type="signal peptide" evidence="3">
    <location>
        <begin position="1"/>
        <end position="20"/>
    </location>
</feature>
<feature type="chain" id="PRO_5047483622" description="Mid2 domain-containing protein" evidence="3">
    <location>
        <begin position="21"/>
        <end position="282"/>
    </location>
</feature>
<evidence type="ECO:0000313" key="4">
    <source>
        <dbReference type="EMBL" id="KAL2826716.1"/>
    </source>
</evidence>
<evidence type="ECO:0000313" key="5">
    <source>
        <dbReference type="Proteomes" id="UP001610335"/>
    </source>
</evidence>
<gene>
    <name evidence="4" type="ORF">BDW59DRAFT_145099</name>
</gene>
<feature type="region of interest" description="Disordered" evidence="1">
    <location>
        <begin position="166"/>
        <end position="199"/>
    </location>
</feature>
<keyword evidence="3" id="KW-0732">Signal</keyword>
<keyword evidence="2" id="KW-1133">Transmembrane helix</keyword>